<dbReference type="PROSITE" id="PS50164">
    <property type="entry name" value="GIY_YIG"/>
    <property type="match status" value="1"/>
</dbReference>
<keyword evidence="3" id="KW-0496">Mitochondrion</keyword>
<evidence type="ECO:0000313" key="2">
    <source>
        <dbReference type="EMBL" id="AAA64933.1"/>
    </source>
</evidence>
<dbReference type="InterPro" id="IPR003647">
    <property type="entry name" value="Intron_nuc_1_rpt"/>
</dbReference>
<dbReference type="InterPro" id="IPR035901">
    <property type="entry name" value="GIY-YIG_endonuc_sf"/>
</dbReference>
<dbReference type="RefSeq" id="NP_043731.1">
    <property type="nucleotide sequence ID" value="NC_001715.1"/>
</dbReference>
<reference evidence="2" key="1">
    <citation type="submission" date="1993-09" db="EMBL/GenBank/DDBJ databases">
        <authorList>
            <person name="Lang B."/>
        </authorList>
    </citation>
    <scope>NUCLEOTIDE SEQUENCE</scope>
    <source>
        <strain evidence="2">Burma 3-35</strain>
    </source>
</reference>
<sequence>MSTMAESRDNLAVPVGEITPKDDYIIKEFYTLTNLEKDIKSFVRKHGNTGVYIWINKENGKRYVGSSINLANRLNYYFILNFNDNNLAVRALAKYGFESFRLVLILMPNSDIREVRGLEQHFLDNFVMPYNVAMNALGFSSGENHPNYGIGVSKTALEASSLVRSVPIFAYDYNGEFIGSYDSIDKASKALNVISKTISQNRDTGNLVYNLYYFYSTEQTHIDLKPVPEKVNGLAELVFAYDIDGNLIGKYSSGGEASKALGVSTSSINKGKNTGKLISNKFCFFSTEQETPFKPIPPKLPGKAKATFVYDSDNNFVGEFGSVRAAAKALNIPKSTANAHVDDGYLIGGKYYFYSSKKE</sequence>
<dbReference type="AlphaFoldDB" id="Q37114"/>
<organism evidence="3">
    <name type="scientific">Allomyces macrogynus</name>
    <dbReference type="NCBI Taxonomy" id="28583"/>
    <lineage>
        <taxon>Eukaryota</taxon>
        <taxon>Fungi</taxon>
        <taxon>Fungi incertae sedis</taxon>
        <taxon>Blastocladiomycota</taxon>
        <taxon>Blastocladiomycetes</taxon>
        <taxon>Blastocladiales</taxon>
        <taxon>Blastocladiaceae</taxon>
        <taxon>Allomyces</taxon>
    </lineage>
</organism>
<dbReference type="REBASE" id="2851">
    <property type="entry name" value="I-AmaI"/>
</dbReference>
<evidence type="ECO:0000259" key="1">
    <source>
        <dbReference type="PROSITE" id="PS50164"/>
    </source>
</evidence>
<dbReference type="GO" id="GO:0004519">
    <property type="term" value="F:endonuclease activity"/>
    <property type="evidence" value="ECO:0007669"/>
    <property type="project" value="InterPro"/>
</dbReference>
<dbReference type="CDD" id="cd10445">
    <property type="entry name" value="GIY-YIG_bI1_like"/>
    <property type="match status" value="1"/>
</dbReference>
<gene>
    <name evidence="3" type="primary">orf360</name>
</gene>
<dbReference type="SMART" id="SM00497">
    <property type="entry name" value="IENR1"/>
    <property type="match status" value="4"/>
</dbReference>
<dbReference type="Pfam" id="PF01541">
    <property type="entry name" value="GIY-YIG"/>
    <property type="match status" value="1"/>
</dbReference>
<feature type="domain" description="GIY-YIG" evidence="1">
    <location>
        <begin position="47"/>
        <end position="132"/>
    </location>
</feature>
<dbReference type="VEuPathDB" id="FungiDB:AlmafMp12"/>
<dbReference type="SMART" id="SM00465">
    <property type="entry name" value="GIYc"/>
    <property type="match status" value="1"/>
</dbReference>
<dbReference type="GeneID" id="801879"/>
<dbReference type="SUPFAM" id="SSF82771">
    <property type="entry name" value="GIY-YIG endonuclease"/>
    <property type="match status" value="1"/>
</dbReference>
<dbReference type="NCBIfam" id="TIGR01453">
    <property type="entry name" value="grpIintron_endo"/>
    <property type="match status" value="1"/>
</dbReference>
<reference evidence="3" key="2">
    <citation type="journal article" date="1994" name="Proc. Natl. Acad. Sci. U.S.A.">
        <title>Interspecific transfer of mitochondrial genes in fungi and creation of a homologous hybrid gene.</title>
        <authorList>
            <person name="Paquin B."/>
            <person name="Laforest M.J."/>
            <person name="Lang B.F."/>
        </authorList>
    </citation>
    <scope>NUCLEOTIDE SEQUENCE</scope>
    <source>
        <strain evidence="2">Burma 3-35</strain>
    </source>
</reference>
<dbReference type="Pfam" id="PF07453">
    <property type="entry name" value="NUMOD1"/>
    <property type="match status" value="3"/>
</dbReference>
<protein>
    <submittedName>
        <fullName evidence="2">ATPase complex subunit 6 (atp6) gene, mitochondrial gene encoding mitochondrial protein</fullName>
    </submittedName>
    <submittedName>
        <fullName evidence="3">Orf360 protein</fullName>
    </submittedName>
</protein>
<name>Q37114_ALLMA</name>
<geneLocation type="mitochondrion" evidence="3"/>
<dbReference type="InterPro" id="IPR000305">
    <property type="entry name" value="GIY-YIG_endonuc"/>
</dbReference>
<dbReference type="EMBL" id="U41288">
    <property type="protein sequence ID" value="AAC49232.1"/>
    <property type="molecule type" value="Genomic_DNA"/>
</dbReference>
<dbReference type="InterPro" id="IPR006350">
    <property type="entry name" value="Intron_endoG1"/>
</dbReference>
<reference evidence="3" key="4">
    <citation type="journal article" date="1996" name="J. Mol. Biol.">
        <title>The mitochondrial DNA of Allomyces macrogynus: the complete genomic sequence from an ancestral fungus.</title>
        <authorList>
            <person name="Paquin B."/>
            <person name="Lang B.F."/>
        </authorList>
    </citation>
    <scope>NUCLEOTIDE SEQUENCE</scope>
</reference>
<dbReference type="PIR" id="S63649">
    <property type="entry name" value="S63649"/>
</dbReference>
<evidence type="ECO:0000313" key="3">
    <source>
        <dbReference type="EMBL" id="AAC49232.1"/>
    </source>
</evidence>
<accession>Q37114</accession>
<dbReference type="EMBL" id="U02039">
    <property type="protein sequence ID" value="AAA64933.1"/>
    <property type="molecule type" value="Genomic_DNA"/>
</dbReference>
<dbReference type="Gene3D" id="3.40.1440.10">
    <property type="entry name" value="GIY-YIG endonuclease"/>
    <property type="match status" value="1"/>
</dbReference>
<reference evidence="3" key="3">
    <citation type="journal article" date="1995" name="Curr. Genet.">
        <title>Intron-encoded open reading frame of the GIY-YIG subclass in a plastid gene.</title>
        <authorList>
            <person name="Paquin B."/>
            <person name="O'Kelly C.J."/>
            <person name="Lang B.F."/>
        </authorList>
    </citation>
    <scope>NUCLEOTIDE SEQUENCE</scope>
</reference>
<proteinExistence type="predicted"/>
<dbReference type="InterPro" id="IPR010896">
    <property type="entry name" value="NUMOD1"/>
</dbReference>